<comment type="caution">
    <text evidence="9">The sequence shown here is derived from an EMBL/GenBank/DDBJ whole genome shotgun (WGS) entry which is preliminary data.</text>
</comment>
<comment type="subcellular location">
    <subcellularLocation>
        <location evidence="1">Cell membrane</location>
        <topology evidence="1">Multi-pass membrane protein</topology>
    </subcellularLocation>
    <subcellularLocation>
        <location evidence="7">Membrane</location>
        <topology evidence="7">Multi-pass membrane protein</topology>
    </subcellularLocation>
</comment>
<dbReference type="GO" id="GO:0006857">
    <property type="term" value="P:oligopeptide transport"/>
    <property type="evidence" value="ECO:0007669"/>
    <property type="project" value="InterPro"/>
</dbReference>
<feature type="transmembrane region" description="Helical" evidence="8">
    <location>
        <begin position="462"/>
        <end position="483"/>
    </location>
</feature>
<dbReference type="GO" id="GO:0005886">
    <property type="term" value="C:plasma membrane"/>
    <property type="evidence" value="ECO:0007669"/>
    <property type="project" value="UniProtKB-SubCell"/>
</dbReference>
<keyword evidence="6 8" id="KW-0472">Membrane</keyword>
<evidence type="ECO:0000313" key="10">
    <source>
        <dbReference type="Proteomes" id="UP000245166"/>
    </source>
</evidence>
<keyword evidence="2 7" id="KW-0813">Transport</keyword>
<comment type="similarity">
    <text evidence="7">Belongs to the major facilitator superfamily. Proton-dependent oligopeptide transporter (POT/PTR) (TC 2.A.17) family.</text>
</comment>
<dbReference type="Proteomes" id="UP000245166">
    <property type="component" value="Unassembled WGS sequence"/>
</dbReference>
<dbReference type="InterPro" id="IPR018456">
    <property type="entry name" value="PTR2_symporter_CS"/>
</dbReference>
<keyword evidence="5 8" id="KW-1133">Transmembrane helix</keyword>
<gene>
    <name evidence="9" type="ORF">C8046_07440</name>
</gene>
<feature type="transmembrane region" description="Helical" evidence="8">
    <location>
        <begin position="183"/>
        <end position="202"/>
    </location>
</feature>
<feature type="transmembrane region" description="Helical" evidence="8">
    <location>
        <begin position="118"/>
        <end position="136"/>
    </location>
</feature>
<evidence type="ECO:0000256" key="7">
    <source>
        <dbReference type="RuleBase" id="RU003755"/>
    </source>
</evidence>
<organism evidence="9 10">
    <name type="scientific">Serinibacter arcticus</name>
    <dbReference type="NCBI Taxonomy" id="1655435"/>
    <lineage>
        <taxon>Bacteria</taxon>
        <taxon>Bacillati</taxon>
        <taxon>Actinomycetota</taxon>
        <taxon>Actinomycetes</taxon>
        <taxon>Micrococcales</taxon>
        <taxon>Beutenbergiaceae</taxon>
        <taxon>Serinibacter</taxon>
    </lineage>
</organism>
<dbReference type="PROSITE" id="PS01023">
    <property type="entry name" value="PTR2_2"/>
    <property type="match status" value="1"/>
</dbReference>
<dbReference type="InterPro" id="IPR005279">
    <property type="entry name" value="Dipep/tripep_permease"/>
</dbReference>
<accession>A0A2U1ZU42</accession>
<evidence type="ECO:0000313" key="9">
    <source>
        <dbReference type="EMBL" id="PWD50507.1"/>
    </source>
</evidence>
<evidence type="ECO:0000256" key="2">
    <source>
        <dbReference type="ARBA" id="ARBA00022448"/>
    </source>
</evidence>
<dbReference type="EMBL" id="PYHR01000002">
    <property type="protein sequence ID" value="PWD50507.1"/>
    <property type="molecule type" value="Genomic_DNA"/>
</dbReference>
<dbReference type="CDD" id="cd17346">
    <property type="entry name" value="MFS_DtpA_like"/>
    <property type="match status" value="1"/>
</dbReference>
<dbReference type="PANTHER" id="PTHR23517">
    <property type="entry name" value="RESISTANCE PROTEIN MDTM, PUTATIVE-RELATED-RELATED"/>
    <property type="match status" value="1"/>
</dbReference>
<protein>
    <submittedName>
        <fullName evidence="9">MFS transporter</fullName>
    </submittedName>
</protein>
<feature type="transmembrane region" description="Helical" evidence="8">
    <location>
        <begin position="95"/>
        <end position="112"/>
    </location>
</feature>
<dbReference type="InterPro" id="IPR036259">
    <property type="entry name" value="MFS_trans_sf"/>
</dbReference>
<feature type="transmembrane region" description="Helical" evidence="8">
    <location>
        <begin position="398"/>
        <end position="415"/>
    </location>
</feature>
<feature type="transmembrane region" description="Helical" evidence="8">
    <location>
        <begin position="226"/>
        <end position="246"/>
    </location>
</feature>
<dbReference type="PROSITE" id="PS01022">
    <property type="entry name" value="PTR2_1"/>
    <property type="match status" value="1"/>
</dbReference>
<sequence>MSNAVTAPQREKTFFGHPRGLSTLFFTEMWERFSYYGMRALLVLYMVAPVTGDNPGLAMGDGAAKAIYGTYAGLVYLTPVAGGWIADRLLGLRRTVLYGGIVIAAGHFLMAVPVEGTFWLGLLAISLGTGLLKPNISGMVGKLYADDDTKRDAGFSLFYMGINIGSFAAPLICGTLGQNFSWHWGFGAAGVGMTLGLLQYVLGRKNLHGVGDEPDAPADPAERRRAMVVGAVVLGIIGALVAVFTAVGQEPVVAVTTAVTILILLVPIWYFRQVLGRTRADAGARSRVTAFIWLFIGAAVFWMIFEQSGSTLSLFAQNVTNLTVTSGFSVPASWLQSINPLFIVIFAPVFSAVWLRWGDRAPRTSVKFGIALLVVGASFLLLIVPMQAYEDSGTRATVWWLVSVYLLQTWAELLLSPNGLSATTKLAPAGSLGQFLALWFLATSVGTTVGGQIASITSDSPVLSFAVCGGMAVAFGAVMLVAVRRINALMGDVH</sequence>
<keyword evidence="10" id="KW-1185">Reference proteome</keyword>
<dbReference type="PANTHER" id="PTHR23517:SF15">
    <property type="entry name" value="PROTON-DEPENDENT OLIGOPEPTIDE FAMILY TRANSPORT PROTEIN"/>
    <property type="match status" value="1"/>
</dbReference>
<proteinExistence type="inferred from homology"/>
<feature type="transmembrane region" description="Helical" evidence="8">
    <location>
        <begin position="252"/>
        <end position="272"/>
    </location>
</feature>
<evidence type="ECO:0000256" key="1">
    <source>
        <dbReference type="ARBA" id="ARBA00004651"/>
    </source>
</evidence>
<dbReference type="GO" id="GO:1904680">
    <property type="term" value="F:peptide transmembrane transporter activity"/>
    <property type="evidence" value="ECO:0007669"/>
    <property type="project" value="InterPro"/>
</dbReference>
<feature type="transmembrane region" description="Helical" evidence="8">
    <location>
        <begin position="33"/>
        <end position="51"/>
    </location>
</feature>
<dbReference type="InterPro" id="IPR000109">
    <property type="entry name" value="POT_fam"/>
</dbReference>
<feature type="transmembrane region" description="Helical" evidence="8">
    <location>
        <begin position="338"/>
        <end position="356"/>
    </location>
</feature>
<evidence type="ECO:0000256" key="5">
    <source>
        <dbReference type="ARBA" id="ARBA00022989"/>
    </source>
</evidence>
<feature type="transmembrane region" description="Helical" evidence="8">
    <location>
        <begin position="284"/>
        <end position="305"/>
    </location>
</feature>
<dbReference type="AlphaFoldDB" id="A0A2U1ZU42"/>
<feature type="transmembrane region" description="Helical" evidence="8">
    <location>
        <begin position="368"/>
        <end position="386"/>
    </location>
</feature>
<feature type="transmembrane region" description="Helical" evidence="8">
    <location>
        <begin position="66"/>
        <end position="86"/>
    </location>
</feature>
<dbReference type="OrthoDB" id="9772725at2"/>
<feature type="transmembrane region" description="Helical" evidence="8">
    <location>
        <begin position="157"/>
        <end position="177"/>
    </location>
</feature>
<dbReference type="InterPro" id="IPR050171">
    <property type="entry name" value="MFS_Transporters"/>
</dbReference>
<dbReference type="Gene3D" id="1.20.1250.20">
    <property type="entry name" value="MFS general substrate transporter like domains"/>
    <property type="match status" value="1"/>
</dbReference>
<evidence type="ECO:0000256" key="4">
    <source>
        <dbReference type="ARBA" id="ARBA00022692"/>
    </source>
</evidence>
<evidence type="ECO:0000256" key="8">
    <source>
        <dbReference type="SAM" id="Phobius"/>
    </source>
</evidence>
<evidence type="ECO:0000256" key="3">
    <source>
        <dbReference type="ARBA" id="ARBA00022475"/>
    </source>
</evidence>
<dbReference type="SUPFAM" id="SSF103473">
    <property type="entry name" value="MFS general substrate transporter"/>
    <property type="match status" value="1"/>
</dbReference>
<reference evidence="9 10" key="1">
    <citation type="submission" date="2018-03" db="EMBL/GenBank/DDBJ databases">
        <title>Genome assembly of novel Miniimonas species PCH200.</title>
        <authorList>
            <person name="Thakur V."/>
            <person name="Kumar V."/>
            <person name="Singh D."/>
        </authorList>
    </citation>
    <scope>NUCLEOTIDE SEQUENCE [LARGE SCALE GENOMIC DNA]</scope>
    <source>
        <strain evidence="9 10">PCH200</strain>
    </source>
</reference>
<name>A0A2U1ZU42_9MICO</name>
<dbReference type="RefSeq" id="WP_109228888.1">
    <property type="nucleotide sequence ID" value="NZ_PYHR01000002.1"/>
</dbReference>
<feature type="transmembrane region" description="Helical" evidence="8">
    <location>
        <begin position="436"/>
        <end position="456"/>
    </location>
</feature>
<keyword evidence="3" id="KW-1003">Cell membrane</keyword>
<evidence type="ECO:0000256" key="6">
    <source>
        <dbReference type="ARBA" id="ARBA00023136"/>
    </source>
</evidence>
<dbReference type="Pfam" id="PF00854">
    <property type="entry name" value="PTR2"/>
    <property type="match status" value="1"/>
</dbReference>
<keyword evidence="4 7" id="KW-0812">Transmembrane</keyword>
<dbReference type="NCBIfam" id="TIGR00924">
    <property type="entry name" value="yjdL_sub1_fam"/>
    <property type="match status" value="1"/>
</dbReference>